<reference evidence="1 2" key="1">
    <citation type="submission" date="2015-04" db="EMBL/GenBank/DDBJ databases">
        <authorList>
            <person name="Syromyatnikov M.Y."/>
            <person name="Popov V.N."/>
        </authorList>
    </citation>
    <scope>NUCLEOTIDE SEQUENCE [LARGE SCALE GENOMIC DNA]</scope>
</reference>
<dbReference type="AlphaFoldDB" id="A0A1J1J7D5"/>
<sequence length="80" mass="9132">MSSGQTLTICSPECSVTVGDLSSGTLNTNYWILTRKTRNLLILSFADLVLSFILTREVSSFGRCFDKGVFYFWNLEEYKF</sequence>
<evidence type="ECO:0000313" key="2">
    <source>
        <dbReference type="Proteomes" id="UP000183832"/>
    </source>
</evidence>
<organism evidence="1 2">
    <name type="scientific">Clunio marinus</name>
    <dbReference type="NCBI Taxonomy" id="568069"/>
    <lineage>
        <taxon>Eukaryota</taxon>
        <taxon>Metazoa</taxon>
        <taxon>Ecdysozoa</taxon>
        <taxon>Arthropoda</taxon>
        <taxon>Hexapoda</taxon>
        <taxon>Insecta</taxon>
        <taxon>Pterygota</taxon>
        <taxon>Neoptera</taxon>
        <taxon>Endopterygota</taxon>
        <taxon>Diptera</taxon>
        <taxon>Nematocera</taxon>
        <taxon>Chironomoidea</taxon>
        <taxon>Chironomidae</taxon>
        <taxon>Clunio</taxon>
    </lineage>
</organism>
<keyword evidence="2" id="KW-1185">Reference proteome</keyword>
<gene>
    <name evidence="1" type="ORF">CLUMA_CG021089</name>
</gene>
<dbReference type="EMBL" id="CVRI01000074">
    <property type="protein sequence ID" value="CRL07890.1"/>
    <property type="molecule type" value="Genomic_DNA"/>
</dbReference>
<evidence type="ECO:0000313" key="1">
    <source>
        <dbReference type="EMBL" id="CRL07890.1"/>
    </source>
</evidence>
<name>A0A1J1J7D5_9DIPT</name>
<protein>
    <submittedName>
        <fullName evidence="1">CLUMA_CG021089, isoform A</fullName>
    </submittedName>
</protein>
<accession>A0A1J1J7D5</accession>
<dbReference type="Proteomes" id="UP000183832">
    <property type="component" value="Unassembled WGS sequence"/>
</dbReference>
<proteinExistence type="predicted"/>